<proteinExistence type="predicted"/>
<name>A0A4Y7LCT0_PAPSO</name>
<dbReference type="Gramene" id="RZC82450">
    <property type="protein sequence ID" value="RZC82450"/>
    <property type="gene ID" value="C5167_045239"/>
</dbReference>
<organism evidence="1 2">
    <name type="scientific">Papaver somniferum</name>
    <name type="common">Opium poppy</name>
    <dbReference type="NCBI Taxonomy" id="3469"/>
    <lineage>
        <taxon>Eukaryota</taxon>
        <taxon>Viridiplantae</taxon>
        <taxon>Streptophyta</taxon>
        <taxon>Embryophyta</taxon>
        <taxon>Tracheophyta</taxon>
        <taxon>Spermatophyta</taxon>
        <taxon>Magnoliopsida</taxon>
        <taxon>Ranunculales</taxon>
        <taxon>Papaveraceae</taxon>
        <taxon>Papaveroideae</taxon>
        <taxon>Papaver</taxon>
    </lineage>
</organism>
<dbReference type="AlphaFoldDB" id="A0A4Y7LCT0"/>
<protein>
    <submittedName>
        <fullName evidence="1">Uncharacterized protein</fullName>
    </submittedName>
</protein>
<accession>A0A4Y7LCT0</accession>
<sequence>MYEVEEFEAYPRRNFACATISLGITSSICNEPQWTILDCRSDNFILIRPPLSKLKLLHFKMQFAGFPCVCSIL</sequence>
<dbReference type="EMBL" id="CM010725">
    <property type="protein sequence ID" value="RZC82450.1"/>
    <property type="molecule type" value="Genomic_DNA"/>
</dbReference>
<reference evidence="1 2" key="1">
    <citation type="journal article" date="2018" name="Science">
        <title>The opium poppy genome and morphinan production.</title>
        <authorList>
            <person name="Guo L."/>
            <person name="Winzer T."/>
            <person name="Yang X."/>
            <person name="Li Y."/>
            <person name="Ning Z."/>
            <person name="He Z."/>
            <person name="Teodor R."/>
            <person name="Lu Y."/>
            <person name="Bowser T.A."/>
            <person name="Graham I.A."/>
            <person name="Ye K."/>
        </authorList>
    </citation>
    <scope>NUCLEOTIDE SEQUENCE [LARGE SCALE GENOMIC DNA]</scope>
    <source>
        <strain evidence="2">cv. HN1</strain>
        <tissue evidence="1">Leaves</tissue>
    </source>
</reference>
<evidence type="ECO:0000313" key="1">
    <source>
        <dbReference type="EMBL" id="RZC82450.1"/>
    </source>
</evidence>
<dbReference type="Proteomes" id="UP000316621">
    <property type="component" value="Chromosome 11"/>
</dbReference>
<gene>
    <name evidence="1" type="ORF">C5167_045239</name>
</gene>
<keyword evidence="2" id="KW-1185">Reference proteome</keyword>
<evidence type="ECO:0000313" key="2">
    <source>
        <dbReference type="Proteomes" id="UP000316621"/>
    </source>
</evidence>